<reference evidence="2" key="1">
    <citation type="journal article" date="2014" name="Int. J. Syst. Evol. Microbiol.">
        <title>Complete genome sequence of Corynebacterium casei LMG S-19264T (=DSM 44701T), isolated from a smear-ripened cheese.</title>
        <authorList>
            <consortium name="US DOE Joint Genome Institute (JGI-PGF)"/>
            <person name="Walter F."/>
            <person name="Albersmeier A."/>
            <person name="Kalinowski J."/>
            <person name="Ruckert C."/>
        </authorList>
    </citation>
    <scope>NUCLEOTIDE SEQUENCE</scope>
    <source>
        <strain evidence="2">JCM 13583</strain>
    </source>
</reference>
<accession>A0AA37BRA1</accession>
<evidence type="ECO:0000256" key="1">
    <source>
        <dbReference type="SAM" id="Coils"/>
    </source>
</evidence>
<sequence length="160" mass="18022">MGLLDNIVGRRKKETTVNVTNPQPVAQQGVQPQPPQSFDTKFIDGVTQKMTALENDINKLNMGLESLKRSMSEMKTDLDTIRENVRLVVSLYEMVSKEFNPFMDTTPEEIKQITDSLKEDIEELGKLVSSAISDLRELYGTPDIDSIISDVEREGSKDDQ</sequence>
<dbReference type="EMBL" id="BMNY01000001">
    <property type="protein sequence ID" value="GGM73450.1"/>
    <property type="molecule type" value="Genomic_DNA"/>
</dbReference>
<name>A0AA37BRA1_9ARCH</name>
<protein>
    <submittedName>
        <fullName evidence="2">Uncharacterized protein</fullName>
    </submittedName>
</protein>
<dbReference type="Proteomes" id="UP000632195">
    <property type="component" value="Unassembled WGS sequence"/>
</dbReference>
<feature type="coiled-coil region" evidence="1">
    <location>
        <begin position="50"/>
        <end position="84"/>
    </location>
</feature>
<gene>
    <name evidence="2" type="ORF">GCM10007108_09320</name>
</gene>
<comment type="caution">
    <text evidence="2">The sequence shown here is derived from an EMBL/GenBank/DDBJ whole genome shotgun (WGS) entry which is preliminary data.</text>
</comment>
<evidence type="ECO:0000313" key="2">
    <source>
        <dbReference type="EMBL" id="GGM73450.1"/>
    </source>
</evidence>
<dbReference type="AlphaFoldDB" id="A0AA37BRA1"/>
<evidence type="ECO:0000313" key="3">
    <source>
        <dbReference type="Proteomes" id="UP000632195"/>
    </source>
</evidence>
<organism evidence="2 3">
    <name type="scientific">Thermogymnomonas acidicola</name>
    <dbReference type="NCBI Taxonomy" id="399579"/>
    <lineage>
        <taxon>Archaea</taxon>
        <taxon>Methanobacteriati</taxon>
        <taxon>Thermoplasmatota</taxon>
        <taxon>Thermoplasmata</taxon>
        <taxon>Thermoplasmatales</taxon>
        <taxon>Thermogymnomonas</taxon>
    </lineage>
</organism>
<dbReference type="Pfam" id="PF05377">
    <property type="entry name" value="FlaC_arch"/>
    <property type="match status" value="1"/>
</dbReference>
<dbReference type="RefSeq" id="WP_188680728.1">
    <property type="nucleotide sequence ID" value="NZ_BMNY01000001.1"/>
</dbReference>
<dbReference type="InterPro" id="IPR009205">
    <property type="entry name" value="FlaC_arc"/>
</dbReference>
<dbReference type="Gene3D" id="1.20.5.340">
    <property type="match status" value="1"/>
</dbReference>
<keyword evidence="3" id="KW-1185">Reference proteome</keyword>
<proteinExistence type="predicted"/>
<reference evidence="2" key="2">
    <citation type="submission" date="2022-09" db="EMBL/GenBank/DDBJ databases">
        <authorList>
            <person name="Sun Q."/>
            <person name="Ohkuma M."/>
        </authorList>
    </citation>
    <scope>NUCLEOTIDE SEQUENCE</scope>
    <source>
        <strain evidence="2">JCM 13583</strain>
    </source>
</reference>
<keyword evidence="1" id="KW-0175">Coiled coil</keyword>